<dbReference type="SUPFAM" id="SSF109604">
    <property type="entry name" value="HD-domain/PDEase-like"/>
    <property type="match status" value="1"/>
</dbReference>
<reference evidence="1" key="1">
    <citation type="journal article" date="2020" name="Nature">
        <title>Giant virus diversity and host interactions through global metagenomics.</title>
        <authorList>
            <person name="Schulz F."/>
            <person name="Roux S."/>
            <person name="Paez-Espino D."/>
            <person name="Jungbluth S."/>
            <person name="Walsh D.A."/>
            <person name="Denef V.J."/>
            <person name="McMahon K.D."/>
            <person name="Konstantinidis K.T."/>
            <person name="Eloe-Fadrosh E.A."/>
            <person name="Kyrpides N.C."/>
            <person name="Woyke T."/>
        </authorList>
    </citation>
    <scope>NUCLEOTIDE SEQUENCE</scope>
    <source>
        <strain evidence="1">GVMAG-S-1101164-67</strain>
    </source>
</reference>
<accession>A0A6C0JXN4</accession>
<protein>
    <recommendedName>
        <fullName evidence="2">HD domain-containing protein</fullName>
    </recommendedName>
</protein>
<name>A0A6C0JXN4_9ZZZZ</name>
<dbReference type="Gene3D" id="1.10.3210.10">
    <property type="entry name" value="Hypothetical protein af1432"/>
    <property type="match status" value="1"/>
</dbReference>
<organism evidence="1">
    <name type="scientific">viral metagenome</name>
    <dbReference type="NCBI Taxonomy" id="1070528"/>
    <lineage>
        <taxon>unclassified sequences</taxon>
        <taxon>metagenomes</taxon>
        <taxon>organismal metagenomes</taxon>
    </lineage>
</organism>
<dbReference type="EMBL" id="MN740750">
    <property type="protein sequence ID" value="QHU10153.1"/>
    <property type="molecule type" value="Genomic_DNA"/>
</dbReference>
<evidence type="ECO:0008006" key="2">
    <source>
        <dbReference type="Google" id="ProtNLM"/>
    </source>
</evidence>
<sequence>MTLFSKLFQFVMLITSRHKIDESHGVSHSMDVLHFAHNIYNSELPKHPELLDQERLIYVSAIIHDMCDKKYMNEKEGVYEIEEFLGDKLTPLEIDTTKQIISTISYSTVKKNGFPDLGLYIPAYHIVRESDLLAAYDFDRSMIYHMYKNGETTETAFSNAKELFRTRVLRHERDGLFTTNYAKTYHPYLHSKALSRMNAWDRILSKKY</sequence>
<evidence type="ECO:0000313" key="1">
    <source>
        <dbReference type="EMBL" id="QHU10153.1"/>
    </source>
</evidence>
<proteinExistence type="predicted"/>
<dbReference type="AlphaFoldDB" id="A0A6C0JXN4"/>